<dbReference type="EMBL" id="KL198014">
    <property type="protein sequence ID" value="KDQ22467.1"/>
    <property type="molecule type" value="Genomic_DNA"/>
</dbReference>
<dbReference type="VEuPathDB" id="FungiDB:PLEOSDRAFT_1109577"/>
<evidence type="ECO:0000313" key="3">
    <source>
        <dbReference type="Proteomes" id="UP000027073"/>
    </source>
</evidence>
<feature type="domain" description="F-box" evidence="1">
    <location>
        <begin position="11"/>
        <end position="66"/>
    </location>
</feature>
<evidence type="ECO:0000259" key="1">
    <source>
        <dbReference type="Pfam" id="PF12937"/>
    </source>
</evidence>
<dbReference type="SUPFAM" id="SSF81383">
    <property type="entry name" value="F-box domain"/>
    <property type="match status" value="1"/>
</dbReference>
<gene>
    <name evidence="2" type="ORF">PLEOSDRAFT_1109577</name>
</gene>
<proteinExistence type="predicted"/>
<organism evidence="2 3">
    <name type="scientific">Pleurotus ostreatus (strain PC15)</name>
    <name type="common">Oyster mushroom</name>
    <dbReference type="NCBI Taxonomy" id="1137138"/>
    <lineage>
        <taxon>Eukaryota</taxon>
        <taxon>Fungi</taxon>
        <taxon>Dikarya</taxon>
        <taxon>Basidiomycota</taxon>
        <taxon>Agaricomycotina</taxon>
        <taxon>Agaricomycetes</taxon>
        <taxon>Agaricomycetidae</taxon>
        <taxon>Agaricales</taxon>
        <taxon>Pleurotineae</taxon>
        <taxon>Pleurotaceae</taxon>
        <taxon>Pleurotus</taxon>
    </lineage>
</organism>
<dbReference type="Proteomes" id="UP000027073">
    <property type="component" value="Unassembled WGS sequence"/>
</dbReference>
<dbReference type="InParanoid" id="A0A067NED0"/>
<sequence length="426" mass="48482">MPDRMRHGTQVLPVELIHHIISFLYQNTEEEDLQGLDPVRTPDLAACALVCHSWNDISRSYMFRTITICEDSWNSRFSFLHFTSPHLCKYTRELRLELNQHCLAPEWFSDCLERFTNLLALDLENWAKEPPLIPLMGIGSLLANIPLKRLHLRKWVPFDDASDILHILSLCSASLEELSLEVFPVITSARAQPINQVLPALPPVIHLPALRTLALLCEIPDISQATGIGIEIPDLETLTIEVEGYDSWSVAGWNFNHITRLELTVPCEGAIPDLGPSIRPSHLTIDLSKMQSRIPYLTAVAWVEGCIRRLPFPEHLHQLTIKIASSSHTQDAFLYPQRTHYEALHRIFQSFTDHQALRRIDLDIGVLVQGSADMPRSFSMENEIGTLKEVFAPLFGAGLLGVRLVLERLVYCDRVWETELIMEHNM</sequence>
<dbReference type="Gene3D" id="3.80.10.10">
    <property type="entry name" value="Ribonuclease Inhibitor"/>
    <property type="match status" value="1"/>
</dbReference>
<protein>
    <recommendedName>
        <fullName evidence="1">F-box domain-containing protein</fullName>
    </recommendedName>
</protein>
<dbReference type="HOGENOM" id="CLU_039084_0_0_1"/>
<dbReference type="InterPro" id="IPR001810">
    <property type="entry name" value="F-box_dom"/>
</dbReference>
<dbReference type="InterPro" id="IPR036047">
    <property type="entry name" value="F-box-like_dom_sf"/>
</dbReference>
<evidence type="ECO:0000313" key="2">
    <source>
        <dbReference type="EMBL" id="KDQ22467.1"/>
    </source>
</evidence>
<dbReference type="Pfam" id="PF12937">
    <property type="entry name" value="F-box-like"/>
    <property type="match status" value="1"/>
</dbReference>
<dbReference type="CDD" id="cd09917">
    <property type="entry name" value="F-box_SF"/>
    <property type="match status" value="1"/>
</dbReference>
<dbReference type="AlphaFoldDB" id="A0A067NED0"/>
<reference evidence="3" key="1">
    <citation type="journal article" date="2014" name="Proc. Natl. Acad. Sci. U.S.A.">
        <title>Extensive sampling of basidiomycete genomes demonstrates inadequacy of the white-rot/brown-rot paradigm for wood decay fungi.</title>
        <authorList>
            <person name="Riley R."/>
            <person name="Salamov A.A."/>
            <person name="Brown D.W."/>
            <person name="Nagy L.G."/>
            <person name="Floudas D."/>
            <person name="Held B.W."/>
            <person name="Levasseur A."/>
            <person name="Lombard V."/>
            <person name="Morin E."/>
            <person name="Otillar R."/>
            <person name="Lindquist E.A."/>
            <person name="Sun H."/>
            <person name="LaButti K.M."/>
            <person name="Schmutz J."/>
            <person name="Jabbour D."/>
            <person name="Luo H."/>
            <person name="Baker S.E."/>
            <person name="Pisabarro A.G."/>
            <person name="Walton J.D."/>
            <person name="Blanchette R.A."/>
            <person name="Henrissat B."/>
            <person name="Martin F."/>
            <person name="Cullen D."/>
            <person name="Hibbett D.S."/>
            <person name="Grigoriev I.V."/>
        </authorList>
    </citation>
    <scope>NUCLEOTIDE SEQUENCE [LARGE SCALE GENOMIC DNA]</scope>
    <source>
        <strain evidence="3">PC15</strain>
    </source>
</reference>
<dbReference type="OrthoDB" id="10624177at2759"/>
<accession>A0A067NED0</accession>
<dbReference type="InterPro" id="IPR032675">
    <property type="entry name" value="LRR_dom_sf"/>
</dbReference>
<name>A0A067NED0_PLEO1</name>